<feature type="non-terminal residue" evidence="1">
    <location>
        <position position="176"/>
    </location>
</feature>
<evidence type="ECO:0000313" key="1">
    <source>
        <dbReference type="EMBL" id="QQP49525.1"/>
    </source>
</evidence>
<feature type="non-terminal residue" evidence="1">
    <location>
        <position position="1"/>
    </location>
</feature>
<dbReference type="Gene3D" id="3.30.420.10">
    <property type="entry name" value="Ribonuclease H-like superfamily/Ribonuclease H"/>
    <property type="match status" value="1"/>
</dbReference>
<organism evidence="1 2">
    <name type="scientific">Caligus rogercresseyi</name>
    <name type="common">Sea louse</name>
    <dbReference type="NCBI Taxonomy" id="217165"/>
    <lineage>
        <taxon>Eukaryota</taxon>
        <taxon>Metazoa</taxon>
        <taxon>Ecdysozoa</taxon>
        <taxon>Arthropoda</taxon>
        <taxon>Crustacea</taxon>
        <taxon>Multicrustacea</taxon>
        <taxon>Hexanauplia</taxon>
        <taxon>Copepoda</taxon>
        <taxon>Siphonostomatoida</taxon>
        <taxon>Caligidae</taxon>
        <taxon>Caligus</taxon>
    </lineage>
</organism>
<proteinExistence type="predicted"/>
<dbReference type="AlphaFoldDB" id="A0A7T8K9E0"/>
<gene>
    <name evidence="1" type="ORF">FKW44_010229</name>
</gene>
<accession>A0A7T8K9E0</accession>
<reference evidence="2" key="1">
    <citation type="submission" date="2021-01" db="EMBL/GenBank/DDBJ databases">
        <title>Caligus Genome Assembly.</title>
        <authorList>
            <person name="Gallardo-Escarate C."/>
        </authorList>
    </citation>
    <scope>NUCLEOTIDE SEQUENCE [LARGE SCALE GENOMIC DNA]</scope>
</reference>
<keyword evidence="2" id="KW-1185">Reference proteome</keyword>
<name>A0A7T8K9E0_CALRO</name>
<dbReference type="Proteomes" id="UP000595437">
    <property type="component" value="Chromosome 6"/>
</dbReference>
<sequence>RTVYDITKKWEESGISKRKEHKPRSDRICTPTFVAVLKRSIKVNPGTPMSILAKKRGSICRRPLDGLCGFWDPVHIPAGLGARPQGQTCAVLAEEECAQLLGLQQLAPNSPEPMRLLLLGKLEREVCATHHSNVAPLKASIKLETNKLDLAEVSTACGRFRRRLEDILEAEGGHID</sequence>
<dbReference type="InterPro" id="IPR036397">
    <property type="entry name" value="RNaseH_sf"/>
</dbReference>
<dbReference type="GO" id="GO:0003676">
    <property type="term" value="F:nucleic acid binding"/>
    <property type="evidence" value="ECO:0007669"/>
    <property type="project" value="InterPro"/>
</dbReference>
<dbReference type="EMBL" id="CP045895">
    <property type="protein sequence ID" value="QQP49525.1"/>
    <property type="molecule type" value="Genomic_DNA"/>
</dbReference>
<evidence type="ECO:0000313" key="2">
    <source>
        <dbReference type="Proteomes" id="UP000595437"/>
    </source>
</evidence>
<protein>
    <submittedName>
        <fullName evidence="1">Transposable element tcb1 transposase</fullName>
    </submittedName>
</protein>